<reference evidence="1" key="2">
    <citation type="journal article" date="2021" name="Genome Biol. Evol.">
        <title>Developing a high-quality reference genome for a parasitic bivalve with doubly uniparental inheritance (Bivalvia: Unionida).</title>
        <authorList>
            <person name="Smith C.H."/>
        </authorList>
    </citation>
    <scope>NUCLEOTIDE SEQUENCE</scope>
    <source>
        <strain evidence="1">CHS0354</strain>
        <tissue evidence="1">Mantle</tissue>
    </source>
</reference>
<sequence>MKSHTDLVGTFRATPAGVEPRFNHTDEETFHPPYSVKTEAGMRSVTLRQKNYTLSDQGTLLGKVDFLYRQWLMLDDIRRLALVFLFTEETDLYQCLLNVPNED</sequence>
<comment type="caution">
    <text evidence="1">The sequence shown here is derived from an EMBL/GenBank/DDBJ whole genome shotgun (WGS) entry which is preliminary data.</text>
</comment>
<reference evidence="1" key="1">
    <citation type="journal article" date="2021" name="Genome Biol. Evol.">
        <title>A High-Quality Reference Genome for a Parasitic Bivalve with Doubly Uniparental Inheritance (Bivalvia: Unionida).</title>
        <authorList>
            <person name="Smith C.H."/>
        </authorList>
    </citation>
    <scope>NUCLEOTIDE SEQUENCE</scope>
    <source>
        <strain evidence="1">CHS0354</strain>
    </source>
</reference>
<accession>A0AAE0TKQ8</accession>
<organism evidence="1 2">
    <name type="scientific">Potamilus streckersoni</name>
    <dbReference type="NCBI Taxonomy" id="2493646"/>
    <lineage>
        <taxon>Eukaryota</taxon>
        <taxon>Metazoa</taxon>
        <taxon>Spiralia</taxon>
        <taxon>Lophotrochozoa</taxon>
        <taxon>Mollusca</taxon>
        <taxon>Bivalvia</taxon>
        <taxon>Autobranchia</taxon>
        <taxon>Heteroconchia</taxon>
        <taxon>Palaeoheterodonta</taxon>
        <taxon>Unionida</taxon>
        <taxon>Unionoidea</taxon>
        <taxon>Unionidae</taxon>
        <taxon>Ambleminae</taxon>
        <taxon>Lampsilini</taxon>
        <taxon>Potamilus</taxon>
    </lineage>
</organism>
<evidence type="ECO:0000313" key="2">
    <source>
        <dbReference type="Proteomes" id="UP001195483"/>
    </source>
</evidence>
<dbReference type="EMBL" id="JAEAOA010001548">
    <property type="protein sequence ID" value="KAK3611348.1"/>
    <property type="molecule type" value="Genomic_DNA"/>
</dbReference>
<keyword evidence="2" id="KW-1185">Reference proteome</keyword>
<proteinExistence type="predicted"/>
<dbReference type="Proteomes" id="UP001195483">
    <property type="component" value="Unassembled WGS sequence"/>
</dbReference>
<reference evidence="1" key="3">
    <citation type="submission" date="2023-05" db="EMBL/GenBank/DDBJ databases">
        <authorList>
            <person name="Smith C.H."/>
        </authorList>
    </citation>
    <scope>NUCLEOTIDE SEQUENCE</scope>
    <source>
        <strain evidence="1">CHS0354</strain>
        <tissue evidence="1">Mantle</tissue>
    </source>
</reference>
<evidence type="ECO:0000313" key="1">
    <source>
        <dbReference type="EMBL" id="KAK3611348.1"/>
    </source>
</evidence>
<gene>
    <name evidence="1" type="ORF">CHS0354_025876</name>
</gene>
<protein>
    <submittedName>
        <fullName evidence="1">Uncharacterized protein</fullName>
    </submittedName>
</protein>
<dbReference type="AlphaFoldDB" id="A0AAE0TKQ8"/>
<name>A0AAE0TKQ8_9BIVA</name>